<protein>
    <submittedName>
        <fullName evidence="2">Uncharacterized protein</fullName>
    </submittedName>
</protein>
<sequence>MLTDVDELRGGEPVICGSSWRPPWVFFLLPAASGGLQRVMDTAPGVPQKYHAVLAASVVPSSPASNRDHLPRVSFERLDLESGVKPWRPKRREKKEKKNAVIDKSPEPPTLELSTQSWWMGQETARVGNDF</sequence>
<name>A0A8H4Q018_9HYPO</name>
<accession>A0A8H4Q018</accession>
<comment type="caution">
    <text evidence="2">The sequence shown here is derived from an EMBL/GenBank/DDBJ whole genome shotgun (WGS) entry which is preliminary data.</text>
</comment>
<dbReference type="EMBL" id="JAAVMX010000001">
    <property type="protein sequence ID" value="KAF4513627.1"/>
    <property type="molecule type" value="Genomic_DNA"/>
</dbReference>
<evidence type="ECO:0000313" key="3">
    <source>
        <dbReference type="Proteomes" id="UP000557566"/>
    </source>
</evidence>
<organism evidence="2 3">
    <name type="scientific">Ophiocordyceps sinensis</name>
    <dbReference type="NCBI Taxonomy" id="72228"/>
    <lineage>
        <taxon>Eukaryota</taxon>
        <taxon>Fungi</taxon>
        <taxon>Dikarya</taxon>
        <taxon>Ascomycota</taxon>
        <taxon>Pezizomycotina</taxon>
        <taxon>Sordariomycetes</taxon>
        <taxon>Hypocreomycetidae</taxon>
        <taxon>Hypocreales</taxon>
        <taxon>Ophiocordycipitaceae</taxon>
        <taxon>Ophiocordyceps</taxon>
    </lineage>
</organism>
<reference evidence="2 3" key="1">
    <citation type="journal article" date="2020" name="Genome Biol. Evol.">
        <title>A new high-quality draft genome assembly of the Chinese cordyceps Ophiocordyceps sinensis.</title>
        <authorList>
            <person name="Shu R."/>
            <person name="Zhang J."/>
            <person name="Meng Q."/>
            <person name="Zhang H."/>
            <person name="Zhou G."/>
            <person name="Li M."/>
            <person name="Wu P."/>
            <person name="Zhao Y."/>
            <person name="Chen C."/>
            <person name="Qin Q."/>
        </authorList>
    </citation>
    <scope>NUCLEOTIDE SEQUENCE [LARGE SCALE GENOMIC DNA]</scope>
    <source>
        <strain evidence="2 3">IOZ07</strain>
    </source>
</reference>
<dbReference type="Proteomes" id="UP000557566">
    <property type="component" value="Unassembled WGS sequence"/>
</dbReference>
<keyword evidence="3" id="KW-1185">Reference proteome</keyword>
<proteinExistence type="predicted"/>
<gene>
    <name evidence="2" type="ORF">G6O67_000875</name>
</gene>
<evidence type="ECO:0000313" key="2">
    <source>
        <dbReference type="EMBL" id="KAF4513627.1"/>
    </source>
</evidence>
<feature type="region of interest" description="Disordered" evidence="1">
    <location>
        <begin position="84"/>
        <end position="119"/>
    </location>
</feature>
<dbReference type="AlphaFoldDB" id="A0A8H4Q018"/>
<feature type="compositionally biased region" description="Basic and acidic residues" evidence="1">
    <location>
        <begin position="96"/>
        <end position="106"/>
    </location>
</feature>
<evidence type="ECO:0000256" key="1">
    <source>
        <dbReference type="SAM" id="MobiDB-lite"/>
    </source>
</evidence>